<dbReference type="GO" id="GO:0005634">
    <property type="term" value="C:nucleus"/>
    <property type="evidence" value="ECO:0007669"/>
    <property type="project" value="TreeGrafter"/>
</dbReference>
<dbReference type="GO" id="GO:0007283">
    <property type="term" value="P:spermatogenesis"/>
    <property type="evidence" value="ECO:0007669"/>
    <property type="project" value="UniProtKB-KW"/>
</dbReference>
<keyword evidence="2" id="KW-0217">Developmental protein</keyword>
<keyword evidence="6" id="KW-0862">Zinc</keyword>
<feature type="region of interest" description="Disordered" evidence="9">
    <location>
        <begin position="1"/>
        <end position="47"/>
    </location>
</feature>
<dbReference type="Pfam" id="PF00130">
    <property type="entry name" value="C1_1"/>
    <property type="match status" value="1"/>
</dbReference>
<evidence type="ECO:0000256" key="5">
    <source>
        <dbReference type="ARBA" id="ARBA00022782"/>
    </source>
</evidence>
<keyword evidence="3" id="KW-0479">Metal-binding</keyword>
<dbReference type="PROSITE" id="PS00479">
    <property type="entry name" value="ZF_DAG_PE_1"/>
    <property type="match status" value="1"/>
</dbReference>
<evidence type="ECO:0000259" key="11">
    <source>
        <dbReference type="PROSITE" id="PS50238"/>
    </source>
</evidence>
<dbReference type="InterPro" id="IPR008936">
    <property type="entry name" value="Rho_GTPase_activation_prot"/>
</dbReference>
<dbReference type="PANTHER" id="PTHR46199:SF3">
    <property type="entry name" value="RAC GTPASE-ACTIVATING PROTEIN 1"/>
    <property type="match status" value="1"/>
</dbReference>
<evidence type="ECO:0000256" key="3">
    <source>
        <dbReference type="ARBA" id="ARBA00022723"/>
    </source>
</evidence>
<keyword evidence="4" id="KW-0863">Zinc-finger</keyword>
<dbReference type="GO" id="GO:0007266">
    <property type="term" value="P:Rho protein signal transduction"/>
    <property type="evidence" value="ECO:0007669"/>
    <property type="project" value="TreeGrafter"/>
</dbReference>
<dbReference type="GO" id="GO:0032154">
    <property type="term" value="C:cleavage furrow"/>
    <property type="evidence" value="ECO:0007669"/>
    <property type="project" value="TreeGrafter"/>
</dbReference>
<reference evidence="12 13" key="1">
    <citation type="submission" date="2017-03" db="EMBL/GenBank/DDBJ databases">
        <title>Genome of the blue death feigning beetle - Asbolus verrucosus.</title>
        <authorList>
            <person name="Rider S.D."/>
        </authorList>
    </citation>
    <scope>NUCLEOTIDE SEQUENCE [LARGE SCALE GENOMIC DNA]</scope>
    <source>
        <strain evidence="12">Butters</strain>
        <tissue evidence="12">Head and leg muscle</tissue>
    </source>
</reference>
<keyword evidence="8" id="KW-0175">Coiled coil</keyword>
<dbReference type="OrthoDB" id="2218807at2759"/>
<dbReference type="SUPFAM" id="SSF48350">
    <property type="entry name" value="GTPase activation domain, GAP"/>
    <property type="match status" value="1"/>
</dbReference>
<keyword evidence="1" id="KW-0343">GTPase activation</keyword>
<feature type="coiled-coil region" evidence="8">
    <location>
        <begin position="96"/>
        <end position="137"/>
    </location>
</feature>
<dbReference type="PROSITE" id="PS50081">
    <property type="entry name" value="ZF_DAG_PE_2"/>
    <property type="match status" value="1"/>
</dbReference>
<organism evidence="12 13">
    <name type="scientific">Asbolus verrucosus</name>
    <name type="common">Desert ironclad beetle</name>
    <dbReference type="NCBI Taxonomy" id="1661398"/>
    <lineage>
        <taxon>Eukaryota</taxon>
        <taxon>Metazoa</taxon>
        <taxon>Ecdysozoa</taxon>
        <taxon>Arthropoda</taxon>
        <taxon>Hexapoda</taxon>
        <taxon>Insecta</taxon>
        <taxon>Pterygota</taxon>
        <taxon>Neoptera</taxon>
        <taxon>Endopterygota</taxon>
        <taxon>Coleoptera</taxon>
        <taxon>Polyphaga</taxon>
        <taxon>Cucujiformia</taxon>
        <taxon>Tenebrionidae</taxon>
        <taxon>Pimeliinae</taxon>
        <taxon>Asbolus</taxon>
    </lineage>
</organism>
<evidence type="ECO:0000256" key="2">
    <source>
        <dbReference type="ARBA" id="ARBA00022473"/>
    </source>
</evidence>
<dbReference type="SMART" id="SM00109">
    <property type="entry name" value="C1"/>
    <property type="match status" value="1"/>
</dbReference>
<dbReference type="CDD" id="cd20821">
    <property type="entry name" value="C1_MgcRacGAP"/>
    <property type="match status" value="1"/>
</dbReference>
<dbReference type="Gene3D" id="1.10.555.10">
    <property type="entry name" value="Rho GTPase activation protein"/>
    <property type="match status" value="1"/>
</dbReference>
<dbReference type="Pfam" id="PF00620">
    <property type="entry name" value="RhoGAP"/>
    <property type="match status" value="1"/>
</dbReference>
<feature type="non-terminal residue" evidence="12">
    <location>
        <position position="583"/>
    </location>
</feature>
<evidence type="ECO:0000256" key="9">
    <source>
        <dbReference type="SAM" id="MobiDB-lite"/>
    </source>
</evidence>
<dbReference type="GO" id="GO:0030154">
    <property type="term" value="P:cell differentiation"/>
    <property type="evidence" value="ECO:0007669"/>
    <property type="project" value="UniProtKB-KW"/>
</dbReference>
<dbReference type="GO" id="GO:0051233">
    <property type="term" value="C:spindle midzone"/>
    <property type="evidence" value="ECO:0007669"/>
    <property type="project" value="TreeGrafter"/>
</dbReference>
<dbReference type="SUPFAM" id="SSF57889">
    <property type="entry name" value="Cysteine-rich domain"/>
    <property type="match status" value="1"/>
</dbReference>
<evidence type="ECO:0000256" key="7">
    <source>
        <dbReference type="ARBA" id="ARBA00022871"/>
    </source>
</evidence>
<dbReference type="FunFam" id="3.30.60.20:FF:000033">
    <property type="entry name" value="Rac GTPase-activating protein 1"/>
    <property type="match status" value="1"/>
</dbReference>
<keyword evidence="13" id="KW-1185">Reference proteome</keyword>
<evidence type="ECO:0000313" key="12">
    <source>
        <dbReference type="EMBL" id="RZC31762.1"/>
    </source>
</evidence>
<feature type="compositionally biased region" description="Basic and acidic residues" evidence="9">
    <location>
        <begin position="20"/>
        <end position="29"/>
    </location>
</feature>
<dbReference type="GO" id="GO:0097149">
    <property type="term" value="C:centralspindlin complex"/>
    <property type="evidence" value="ECO:0007669"/>
    <property type="project" value="TreeGrafter"/>
</dbReference>
<sequence>MDRRTPFKRPLPNFTPRSQDASEKLHSDSEESVSSNSDSNTRSASEETSLVSDFDDILRIYRKIRADKIKSEGAFIDFVEQTKSLYLTYCRTIEECKKLQDLLEKKTHDCNDLEYKLKKARGLIDTEKANTRKAEKERDDFAAQINSVCDILLKDNAASSQLFEELRHKLSFLQHSSILTDFSYSRSEEELDGSILQTGKAWQKHRLSSGGVSEPAVKKRRSSRSRVVEIGATETVRATTNFVVATDGPVTATSVIEKVPESAVSNVESCPNMPPSNLVLESRARESPFKRQNELNMRQHCFQQKTIVMPDTCGPCEKRIRFGKSAMKCKECKALCHIECKDKLPLPCVPIVNTPTHHTASGSIGDYTPTIPPMVPSLLIHCINEIELRGPNEVGLYRIPGAERDVKALKEKFLKGKGAPCLGKIDVHVICGTVKDFLRGLSESLLTYGLWKNFTEAVKAKNPTDVLPAIYHAISQLPQPNRDTLAYMILHLQKVSEYKECKMDVNNLARVFGPTIVGYSSEDPSPDELLYEVMVHLINIPSDYWLLYINVDNTLPASRLQQTPSTDSLLHQTVPRGLFTTPN</sequence>
<dbReference type="GO" id="GO:0005096">
    <property type="term" value="F:GTPase activator activity"/>
    <property type="evidence" value="ECO:0007669"/>
    <property type="project" value="UniProtKB-KW"/>
</dbReference>
<name>A0A482VG06_ASBVE</name>
<gene>
    <name evidence="12" type="ORF">BDFB_007944</name>
</gene>
<accession>A0A482VG06</accession>
<dbReference type="InterPro" id="IPR002219">
    <property type="entry name" value="PKC_DAG/PE"/>
</dbReference>
<dbReference type="InterPro" id="IPR046349">
    <property type="entry name" value="C1-like_sf"/>
</dbReference>
<dbReference type="CDD" id="cd04382">
    <property type="entry name" value="RhoGAP_MgcRacGAP"/>
    <property type="match status" value="1"/>
</dbReference>
<feature type="domain" description="Phorbol-ester/DAG-type" evidence="10">
    <location>
        <begin position="299"/>
        <end position="348"/>
    </location>
</feature>
<dbReference type="InterPro" id="IPR000198">
    <property type="entry name" value="RhoGAP_dom"/>
</dbReference>
<dbReference type="EMBL" id="QDEB01102767">
    <property type="protein sequence ID" value="RZC31762.1"/>
    <property type="molecule type" value="Genomic_DNA"/>
</dbReference>
<dbReference type="PANTHER" id="PTHR46199">
    <property type="entry name" value="RAC GTPASE-ACTIVATING PROTEIN 1"/>
    <property type="match status" value="1"/>
</dbReference>
<evidence type="ECO:0000259" key="10">
    <source>
        <dbReference type="PROSITE" id="PS50081"/>
    </source>
</evidence>
<evidence type="ECO:0000313" key="13">
    <source>
        <dbReference type="Proteomes" id="UP000292052"/>
    </source>
</evidence>
<dbReference type="GO" id="GO:0051256">
    <property type="term" value="P:mitotic spindle midzone assembly"/>
    <property type="evidence" value="ECO:0007669"/>
    <property type="project" value="TreeGrafter"/>
</dbReference>
<proteinExistence type="predicted"/>
<dbReference type="Gene3D" id="3.30.60.20">
    <property type="match status" value="1"/>
</dbReference>
<evidence type="ECO:0000256" key="6">
    <source>
        <dbReference type="ARBA" id="ARBA00022833"/>
    </source>
</evidence>
<evidence type="ECO:0000256" key="1">
    <source>
        <dbReference type="ARBA" id="ARBA00022468"/>
    </source>
</evidence>
<evidence type="ECO:0000256" key="8">
    <source>
        <dbReference type="SAM" id="Coils"/>
    </source>
</evidence>
<dbReference type="GO" id="GO:0030496">
    <property type="term" value="C:midbody"/>
    <property type="evidence" value="ECO:0007669"/>
    <property type="project" value="TreeGrafter"/>
</dbReference>
<keyword evidence="7" id="KW-0744">Spermatogenesis</keyword>
<dbReference type="GO" id="GO:0008270">
    <property type="term" value="F:zinc ion binding"/>
    <property type="evidence" value="ECO:0007669"/>
    <property type="project" value="UniProtKB-KW"/>
</dbReference>
<feature type="compositionally biased region" description="Low complexity" evidence="9">
    <location>
        <begin position="32"/>
        <end position="43"/>
    </location>
</feature>
<dbReference type="SMART" id="SM00324">
    <property type="entry name" value="RhoGAP"/>
    <property type="match status" value="1"/>
</dbReference>
<dbReference type="PROSITE" id="PS50238">
    <property type="entry name" value="RHOGAP"/>
    <property type="match status" value="1"/>
</dbReference>
<feature type="domain" description="Rho-GAP" evidence="11">
    <location>
        <begin position="362"/>
        <end position="545"/>
    </location>
</feature>
<comment type="caution">
    <text evidence="12">The sequence shown here is derived from an EMBL/GenBank/DDBJ whole genome shotgun (WGS) entry which is preliminary data.</text>
</comment>
<keyword evidence="5" id="KW-0221">Differentiation</keyword>
<dbReference type="Proteomes" id="UP000292052">
    <property type="component" value="Unassembled WGS sequence"/>
</dbReference>
<dbReference type="GO" id="GO:0000281">
    <property type="term" value="P:mitotic cytokinesis"/>
    <property type="evidence" value="ECO:0007669"/>
    <property type="project" value="TreeGrafter"/>
</dbReference>
<dbReference type="STRING" id="1661398.A0A482VG06"/>
<protein>
    <submittedName>
        <fullName evidence="12">RhoGAP and/or C1 1 domain containing protein</fullName>
    </submittedName>
</protein>
<dbReference type="AlphaFoldDB" id="A0A482VG06"/>
<evidence type="ECO:0000256" key="4">
    <source>
        <dbReference type="ARBA" id="ARBA00022771"/>
    </source>
</evidence>